<dbReference type="OrthoDB" id="361468at2759"/>
<keyword evidence="3" id="KW-1185">Reference proteome</keyword>
<organism evidence="2 3">
    <name type="scientific">Theileria equi strain WA</name>
    <dbReference type="NCBI Taxonomy" id="1537102"/>
    <lineage>
        <taxon>Eukaryota</taxon>
        <taxon>Sar</taxon>
        <taxon>Alveolata</taxon>
        <taxon>Apicomplexa</taxon>
        <taxon>Aconoidasida</taxon>
        <taxon>Piroplasmida</taxon>
        <taxon>Theileriidae</taxon>
        <taxon>Theileria</taxon>
    </lineage>
</organism>
<sequence length="414" mass="47433">MSQVEPVVEQVRHMDEGSPPQAEVIFDVSKFWAFRSLNVIFVLSVITLSFILFFPLPYLERSPGSYVLSLDLSSNTHSSEIKCITTKLSNGDISTLFTIYNEDQILGDIKFGDVVLLRDNRSIGRFVNAYYKDKSDKLPYMVSSLDVYDNVVILKKFFIREQEGSYYQLFDSSVFTRSLLAREPTFVDVDFNTLVTCNLINVYSTSFEDAHGRVVTEYHTHNDEVFGRISFGDFQIDTDKSAVDRNIVTIAVPKSNIMKIMVTTILKDSIKHTRHICYCFLDNIHKVFTTIKSVLDANNMRLTDFTNLFDVVKFEPLGKPVAVDYKWYLNESTNDIVFCTLRHQKRKYVIAFGQLNNTIGEVAISKSCSIPANDSASHRLLVLDFKGNYANIPTYYVHTKVEYFDVVRIIQPIN</sequence>
<protein>
    <submittedName>
        <fullName evidence="2">Uncharacterized protein</fullName>
    </submittedName>
</protein>
<dbReference type="KEGG" id="beq:BEWA_008650"/>
<keyword evidence="1" id="KW-0472">Membrane</keyword>
<reference evidence="2 3" key="1">
    <citation type="journal article" date="2012" name="BMC Genomics">
        <title>Comparative genomic analysis and phylogenetic position of Theileria equi.</title>
        <authorList>
            <person name="Kappmeyer L.S."/>
            <person name="Thiagarajan M."/>
            <person name="Herndon D.R."/>
            <person name="Ramsay J.D."/>
            <person name="Caler E."/>
            <person name="Djikeng A."/>
            <person name="Gillespie J.J."/>
            <person name="Lau A.O."/>
            <person name="Roalson E.H."/>
            <person name="Silva J.C."/>
            <person name="Silva M.G."/>
            <person name="Suarez C.E."/>
            <person name="Ueti M.W."/>
            <person name="Nene V.M."/>
            <person name="Mealey R.H."/>
            <person name="Knowles D.P."/>
            <person name="Brayton K.A."/>
        </authorList>
    </citation>
    <scope>NUCLEOTIDE SEQUENCE [LARGE SCALE GENOMIC DNA]</scope>
    <source>
        <strain evidence="2 3">WA</strain>
    </source>
</reference>
<proteinExistence type="predicted"/>
<dbReference type="VEuPathDB" id="PiroplasmaDB:BEWA_008650"/>
<name>L0B2X8_THEEQ</name>
<keyword evidence="1" id="KW-0812">Transmembrane</keyword>
<dbReference type="eggNOG" id="ENOG502QXH7">
    <property type="taxonomic scope" value="Eukaryota"/>
</dbReference>
<dbReference type="AlphaFoldDB" id="L0B2X8"/>
<keyword evidence="1" id="KW-1133">Transmembrane helix</keyword>
<dbReference type="EMBL" id="CP001670">
    <property type="protein sequence ID" value="AFZ81454.1"/>
    <property type="molecule type" value="Genomic_DNA"/>
</dbReference>
<evidence type="ECO:0000313" key="2">
    <source>
        <dbReference type="EMBL" id="AFZ81454.1"/>
    </source>
</evidence>
<accession>L0B2X8</accession>
<dbReference type="Proteomes" id="UP000031512">
    <property type="component" value="Chromosome 3"/>
</dbReference>
<evidence type="ECO:0000313" key="3">
    <source>
        <dbReference type="Proteomes" id="UP000031512"/>
    </source>
</evidence>
<gene>
    <name evidence="2" type="ORF">BEWA_008650</name>
</gene>
<dbReference type="GeneID" id="15805422"/>
<evidence type="ECO:0000256" key="1">
    <source>
        <dbReference type="SAM" id="Phobius"/>
    </source>
</evidence>
<feature type="transmembrane region" description="Helical" evidence="1">
    <location>
        <begin position="39"/>
        <end position="59"/>
    </location>
</feature>
<dbReference type="RefSeq" id="XP_004831120.1">
    <property type="nucleotide sequence ID" value="XM_004831063.1"/>
</dbReference>